<evidence type="ECO:0000313" key="5">
    <source>
        <dbReference type="EMBL" id="AFM03074.1"/>
    </source>
</evidence>
<reference evidence="6" key="1">
    <citation type="submission" date="2012-06" db="EMBL/GenBank/DDBJ databases">
        <title>The complete genome of Flexibacter litoralis DSM 6794.</title>
        <authorList>
            <person name="Lucas S."/>
            <person name="Copeland A."/>
            <person name="Lapidus A."/>
            <person name="Glavina del Rio T."/>
            <person name="Dalin E."/>
            <person name="Tice H."/>
            <person name="Bruce D."/>
            <person name="Goodwin L."/>
            <person name="Pitluck S."/>
            <person name="Peters L."/>
            <person name="Ovchinnikova G."/>
            <person name="Lu M."/>
            <person name="Kyrpides N."/>
            <person name="Mavromatis K."/>
            <person name="Ivanova N."/>
            <person name="Brettin T."/>
            <person name="Detter J.C."/>
            <person name="Han C."/>
            <person name="Larimer F."/>
            <person name="Land M."/>
            <person name="Hauser L."/>
            <person name="Markowitz V."/>
            <person name="Cheng J.-F."/>
            <person name="Hugenholtz P."/>
            <person name="Woyke T."/>
            <person name="Wu D."/>
            <person name="Spring S."/>
            <person name="Lang E."/>
            <person name="Kopitz M."/>
            <person name="Brambilla E."/>
            <person name="Klenk H.-P."/>
            <person name="Eisen J.A."/>
        </authorList>
    </citation>
    <scope>NUCLEOTIDE SEQUENCE [LARGE SCALE GENOMIC DNA]</scope>
    <source>
        <strain evidence="6">ATCC 23117 / DSM 6794 / NBRC 15988 / NCIMB 1366 / Sio-4</strain>
    </source>
</reference>
<protein>
    <submittedName>
        <fullName evidence="5">CUB domain protein</fullName>
    </submittedName>
</protein>
<dbReference type="RefSeq" id="WP_014796534.1">
    <property type="nucleotide sequence ID" value="NC_018018.1"/>
</dbReference>
<dbReference type="Pfam" id="PF00431">
    <property type="entry name" value="CUB"/>
    <property type="match status" value="2"/>
</dbReference>
<dbReference type="EMBL" id="CP003345">
    <property type="protein sequence ID" value="AFM03074.1"/>
    <property type="molecule type" value="Genomic_DNA"/>
</dbReference>
<dbReference type="eggNOG" id="COG3291">
    <property type="taxonomic scope" value="Bacteria"/>
</dbReference>
<evidence type="ECO:0000259" key="4">
    <source>
        <dbReference type="PROSITE" id="PS01180"/>
    </source>
</evidence>
<evidence type="ECO:0000256" key="1">
    <source>
        <dbReference type="ARBA" id="ARBA00022737"/>
    </source>
</evidence>
<evidence type="ECO:0000313" key="6">
    <source>
        <dbReference type="Proteomes" id="UP000006054"/>
    </source>
</evidence>
<dbReference type="Gene3D" id="2.60.40.10">
    <property type="entry name" value="Immunoglobulins"/>
    <property type="match status" value="1"/>
</dbReference>
<dbReference type="InterPro" id="IPR013783">
    <property type="entry name" value="Ig-like_fold"/>
</dbReference>
<keyword evidence="3" id="KW-0732">Signal</keyword>
<dbReference type="HOGENOM" id="CLU_254973_0_0_10"/>
<dbReference type="Gene3D" id="2.60.120.290">
    <property type="entry name" value="Spermadhesin, CUB domain"/>
    <property type="match status" value="3"/>
</dbReference>
<keyword evidence="6" id="KW-1185">Reference proteome</keyword>
<gene>
    <name evidence="5" type="ordered locus">Fleli_0610</name>
</gene>
<dbReference type="PROSITE" id="PS01180">
    <property type="entry name" value="CUB"/>
    <property type="match status" value="2"/>
</dbReference>
<dbReference type="CDD" id="cd00041">
    <property type="entry name" value="CUB"/>
    <property type="match status" value="2"/>
</dbReference>
<name>I4AGI9_BERLS</name>
<dbReference type="InterPro" id="IPR026444">
    <property type="entry name" value="Secre_tail"/>
</dbReference>
<organism evidence="5 6">
    <name type="scientific">Bernardetia litoralis (strain ATCC 23117 / DSM 6794 / NBRC 15988 / NCIMB 1366 / Fx l1 / Sio-4)</name>
    <name type="common">Flexibacter litoralis</name>
    <dbReference type="NCBI Taxonomy" id="880071"/>
    <lineage>
        <taxon>Bacteria</taxon>
        <taxon>Pseudomonadati</taxon>
        <taxon>Bacteroidota</taxon>
        <taxon>Cytophagia</taxon>
        <taxon>Cytophagales</taxon>
        <taxon>Bernardetiaceae</taxon>
        <taxon>Bernardetia</taxon>
    </lineage>
</organism>
<dbReference type="PATRIC" id="fig|880071.3.peg.577"/>
<feature type="chain" id="PRO_5003685235" evidence="3">
    <location>
        <begin position="23"/>
        <end position="1390"/>
    </location>
</feature>
<feature type="signal peptide" evidence="3">
    <location>
        <begin position="1"/>
        <end position="22"/>
    </location>
</feature>
<dbReference type="KEGG" id="fli:Fleli_0610"/>
<proteinExistence type="predicted"/>
<dbReference type="PANTHER" id="PTHR24251">
    <property type="entry name" value="OVOCHYMASE-RELATED"/>
    <property type="match status" value="1"/>
</dbReference>
<dbReference type="SUPFAM" id="SSF49854">
    <property type="entry name" value="Spermadhesin, CUB domain"/>
    <property type="match status" value="3"/>
</dbReference>
<feature type="domain" description="CUB" evidence="4">
    <location>
        <begin position="34"/>
        <end position="140"/>
    </location>
</feature>
<keyword evidence="1" id="KW-0677">Repeat</keyword>
<dbReference type="SMART" id="SM00042">
    <property type="entry name" value="CUB"/>
    <property type="match status" value="2"/>
</dbReference>
<dbReference type="InterPro" id="IPR000859">
    <property type="entry name" value="CUB_dom"/>
</dbReference>
<dbReference type="eggNOG" id="COG4935">
    <property type="taxonomic scope" value="Bacteria"/>
</dbReference>
<dbReference type="Proteomes" id="UP000006054">
    <property type="component" value="Chromosome"/>
</dbReference>
<accession>I4AGI9</accession>
<dbReference type="OrthoDB" id="9792152at2"/>
<dbReference type="NCBIfam" id="TIGR04183">
    <property type="entry name" value="Por_Secre_tail"/>
    <property type="match status" value="1"/>
</dbReference>
<feature type="domain" description="CUB" evidence="4">
    <location>
        <begin position="238"/>
        <end position="351"/>
    </location>
</feature>
<sequence length="1390" mass="148977" precursor="true">MRLFIQFFFTLFLLFNWQSLYAQVNMSNGSSTTCSSTFFDSGGAGGEYSSLENFTYTFTPATAGGKIRVTFSDFNIEDGWDFLEVFNGNSTAAGDLIGTYTGTTIPTSITSAAADGRLTFRFRSDGSVTEGGWEATISCVSPCPVIGGTATSSVATTCSGEDITLSLTGQNGSIQWQASTDGGTTFNDIVGAISDTETVNPAVNTIYRAVVNSAVCVPANANSNDISVTVVDCVNMSDGGSSSTCSSIFFDSGGSGGNYSNSQEFTYTFYPATAGDKISVTFTSFDTEDGYDFLEVYDGNTTGATLVASLDGTPTVPFTITSTAADGSLTFYFDSDISNTGSGWEATVSCISSCLLTLNDFTISNCTGNNPTVYDLELNFLTTNTSSSNYEVYVNGALQTTEAYGTNPQTVTLTGLVNTNSSLEIEIIDELDPTCSLTQTLFSAGIDRQVCGTEATLNAQTTTGGQWTIISGPNTPTFSNNLNPNALITGLITGAYTFRWTSTVSGGCSFTDEIILTVDDNCMFNTSDSDANDVCSGIFTSHDTYPANYPNNYDEVITLCPEDGQALQLTFNNIDLGTGDDIEIWLSDTEAGGADLTFDDDDNGRSFTVKSQDASGCITVRFTTNGNNRGSGFTSTISCTTPDDPASVDCIGAVPLCTDLTYAFPTGGGSEGTQNSGIDDGCADFTNVKWFYLEIAETGNFEFDINPVVPDDDYDFAIWGPFDSYGDIPCLAGDNAGMGAPIRCNYSATTGVTGLSTLGDNPSEGAGGQVYSTELPVIAGEFYVMMVDDYYDNSNGFNITANTIGGNNPTNCEIVDCDAFFGNQVFSSTGATDFGSNYICYDDALTIGAVDNSYTFGGLTDEEFYFVHSDNPNTLFDTRNNFTSDNLTTSDYITTNLTGVDNNQLTFTNDGTLFTENQIWNIYATTGVADTPDPSFVNSCSFWFPFELKLLPEITATLPTGCEADFSITNIEGGLPRFQEDREGGATTNYTVDLVNAGNAVAYTQSVALGDDADFTSVATGTYTVQITDQNGCPVSVGTISISNAPYDDFCNAEPVFLGNNGPFTNECATLEVGETGGSCFTGISNQVDQSIWTAFTAPVTAEYVIRIAEGTDTTFPATGGLFDSEIAIYTNSATCPALPVLNQIACSDDNTNASLPNVYSEVPTIAMTAGTTYYIQIDGKAFFTGAAYDGSSEADDIILYIEEFDLLPIELKLFDGIVKEEGNLIFWETAMEKDVEYFSLEASTDGITFFEINRQDPNQKPSNYEFLHTEPQQKMYYRLKDVSLNGEESYSNVIYLVRENAISIEKGILSIYPNPTLDNVTIRMFYPNSKEVALQLYDTKGVELMNKMIEIPSSQVIEKTLSLNNLPAGVYILTLTTKTGREVVKIVKQ</sequence>
<evidence type="ECO:0000256" key="3">
    <source>
        <dbReference type="SAM" id="SignalP"/>
    </source>
</evidence>
<dbReference type="STRING" id="880071.Fleli_0610"/>
<evidence type="ECO:0000256" key="2">
    <source>
        <dbReference type="ARBA" id="ARBA00023157"/>
    </source>
</evidence>
<dbReference type="Pfam" id="PF18962">
    <property type="entry name" value="Por_Secre_tail"/>
    <property type="match status" value="1"/>
</dbReference>
<keyword evidence="2" id="KW-1015">Disulfide bond</keyword>
<dbReference type="InterPro" id="IPR035914">
    <property type="entry name" value="Sperma_CUB_dom_sf"/>
</dbReference>